<proteinExistence type="inferred from homology"/>
<protein>
    <recommendedName>
        <fullName evidence="7">Dihydrofolate synthase/folylpolyglutamate synthase</fullName>
        <ecNumber evidence="5">6.3.2.12</ecNumber>
        <ecNumber evidence="6">6.3.2.17</ecNumber>
    </recommendedName>
    <alternativeName>
        <fullName evidence="16">Folylpoly-gamma-glutamate synthetase-dihydrofolate synthetase</fullName>
    </alternativeName>
    <alternativeName>
        <fullName evidence="14">Folylpolyglutamate synthetase</fullName>
    </alternativeName>
    <alternativeName>
        <fullName evidence="15">Tetrahydrofolylpolyglutamate synthase</fullName>
    </alternativeName>
</protein>
<evidence type="ECO:0000256" key="12">
    <source>
        <dbReference type="ARBA" id="ARBA00022842"/>
    </source>
</evidence>
<dbReference type="SUPFAM" id="SSF53623">
    <property type="entry name" value="MurD-like peptide ligases, catalytic domain"/>
    <property type="match status" value="1"/>
</dbReference>
<evidence type="ECO:0000256" key="6">
    <source>
        <dbReference type="ARBA" id="ARBA00013025"/>
    </source>
</evidence>
<evidence type="ECO:0000256" key="21">
    <source>
        <dbReference type="PIRNR" id="PIRNR001563"/>
    </source>
</evidence>
<evidence type="ECO:0000256" key="10">
    <source>
        <dbReference type="ARBA" id="ARBA00022741"/>
    </source>
</evidence>
<reference evidence="23" key="1">
    <citation type="submission" date="2022-09" db="EMBL/GenBank/DDBJ databases">
        <title>Tahibacter sp. nov., isolated from a fresh water.</title>
        <authorList>
            <person name="Baek J.H."/>
            <person name="Lee J.K."/>
            <person name="Kim J.M."/>
            <person name="Jeon C.O."/>
        </authorList>
    </citation>
    <scope>NUCLEOTIDE SEQUENCE</scope>
    <source>
        <strain evidence="23">W38</strain>
    </source>
</reference>
<comment type="catalytic activity">
    <reaction evidence="19">
        <text>(6R)-5,10-methylenetetrahydrofolyl-(gamma-L-Glu)(n) + L-glutamate + ATP = (6R)-5,10-methylenetetrahydrofolyl-(gamma-L-Glu)(n+1) + ADP + phosphate + H(+)</text>
        <dbReference type="Rhea" id="RHEA:51912"/>
        <dbReference type="Rhea" id="RHEA-COMP:13257"/>
        <dbReference type="Rhea" id="RHEA-COMP:13258"/>
        <dbReference type="ChEBI" id="CHEBI:15378"/>
        <dbReference type="ChEBI" id="CHEBI:29985"/>
        <dbReference type="ChEBI" id="CHEBI:30616"/>
        <dbReference type="ChEBI" id="CHEBI:43474"/>
        <dbReference type="ChEBI" id="CHEBI:136572"/>
        <dbReference type="ChEBI" id="CHEBI:456216"/>
        <dbReference type="EC" id="6.3.2.17"/>
    </reaction>
</comment>
<evidence type="ECO:0000256" key="5">
    <source>
        <dbReference type="ARBA" id="ARBA00013023"/>
    </source>
</evidence>
<feature type="domain" description="Mur ligase C-terminal" evidence="22">
    <location>
        <begin position="285"/>
        <end position="409"/>
    </location>
</feature>
<evidence type="ECO:0000256" key="13">
    <source>
        <dbReference type="ARBA" id="ARBA00022909"/>
    </source>
</evidence>
<evidence type="ECO:0000259" key="22">
    <source>
        <dbReference type="Pfam" id="PF02875"/>
    </source>
</evidence>
<dbReference type="Gene3D" id="3.40.1190.10">
    <property type="entry name" value="Mur-like, catalytic domain"/>
    <property type="match status" value="1"/>
</dbReference>
<comment type="pathway">
    <text evidence="2">Cofactor biosynthesis; tetrahydrofolate biosynthesis; 7,8-dihydrofolate from 2-amino-4-hydroxy-6-hydroxymethyl-7,8-dihydropteridine diphosphate and 4-aminobenzoate: step 2/2.</text>
</comment>
<keyword evidence="8 21" id="KW-0436">Ligase</keyword>
<evidence type="ECO:0000256" key="16">
    <source>
        <dbReference type="ARBA" id="ARBA00032510"/>
    </source>
</evidence>
<dbReference type="Gene3D" id="3.90.190.20">
    <property type="entry name" value="Mur ligase, C-terminal domain"/>
    <property type="match status" value="1"/>
</dbReference>
<evidence type="ECO:0000256" key="18">
    <source>
        <dbReference type="ARBA" id="ARBA00047808"/>
    </source>
</evidence>
<keyword evidence="24" id="KW-1185">Reference proteome</keyword>
<evidence type="ECO:0000256" key="7">
    <source>
        <dbReference type="ARBA" id="ARBA00019357"/>
    </source>
</evidence>
<dbReference type="PANTHER" id="PTHR11136">
    <property type="entry name" value="FOLYLPOLYGLUTAMATE SYNTHASE-RELATED"/>
    <property type="match status" value="1"/>
</dbReference>
<comment type="pathway">
    <text evidence="3">Cofactor biosynthesis; tetrahydrofolylpolyglutamate biosynthesis.</text>
</comment>
<evidence type="ECO:0000313" key="23">
    <source>
        <dbReference type="EMBL" id="UXI66958.1"/>
    </source>
</evidence>
<dbReference type="EC" id="6.3.2.12" evidence="5"/>
<dbReference type="EC" id="6.3.2.17" evidence="6"/>
<evidence type="ECO:0000256" key="17">
    <source>
        <dbReference type="ARBA" id="ARBA00047493"/>
    </source>
</evidence>
<dbReference type="RefSeq" id="WP_261693934.1">
    <property type="nucleotide sequence ID" value="NZ_CP104694.1"/>
</dbReference>
<dbReference type="Proteomes" id="UP001064632">
    <property type="component" value="Chromosome"/>
</dbReference>
<comment type="similarity">
    <text evidence="4 21">Belongs to the folylpolyglutamate synthase family.</text>
</comment>
<dbReference type="GO" id="GO:0004326">
    <property type="term" value="F:tetrahydrofolylpolyglutamate synthase activity"/>
    <property type="evidence" value="ECO:0007669"/>
    <property type="project" value="UniProtKB-EC"/>
</dbReference>
<dbReference type="EMBL" id="CP104694">
    <property type="protein sequence ID" value="UXI66958.1"/>
    <property type="molecule type" value="Genomic_DNA"/>
</dbReference>
<evidence type="ECO:0000256" key="2">
    <source>
        <dbReference type="ARBA" id="ARBA00004799"/>
    </source>
</evidence>
<keyword evidence="12" id="KW-0460">Magnesium</keyword>
<evidence type="ECO:0000313" key="24">
    <source>
        <dbReference type="Proteomes" id="UP001064632"/>
    </source>
</evidence>
<evidence type="ECO:0000256" key="1">
    <source>
        <dbReference type="ARBA" id="ARBA00002714"/>
    </source>
</evidence>
<evidence type="ECO:0000256" key="3">
    <source>
        <dbReference type="ARBA" id="ARBA00005150"/>
    </source>
</evidence>
<comment type="catalytic activity">
    <reaction evidence="20">
        <text>7,8-dihydropteroate + L-glutamate + ATP = 7,8-dihydrofolate + ADP + phosphate + H(+)</text>
        <dbReference type="Rhea" id="RHEA:23584"/>
        <dbReference type="ChEBI" id="CHEBI:15378"/>
        <dbReference type="ChEBI" id="CHEBI:17839"/>
        <dbReference type="ChEBI" id="CHEBI:29985"/>
        <dbReference type="ChEBI" id="CHEBI:30616"/>
        <dbReference type="ChEBI" id="CHEBI:43474"/>
        <dbReference type="ChEBI" id="CHEBI:57451"/>
        <dbReference type="ChEBI" id="CHEBI:456216"/>
        <dbReference type="EC" id="6.3.2.12"/>
    </reaction>
</comment>
<comment type="catalytic activity">
    <reaction evidence="17">
        <text>(6S)-5,6,7,8-tetrahydrofolyl-(gamma-L-Glu)(n) + L-glutamate + ATP = (6S)-5,6,7,8-tetrahydrofolyl-(gamma-L-Glu)(n+1) + ADP + phosphate + H(+)</text>
        <dbReference type="Rhea" id="RHEA:10580"/>
        <dbReference type="Rhea" id="RHEA-COMP:14738"/>
        <dbReference type="Rhea" id="RHEA-COMP:14740"/>
        <dbReference type="ChEBI" id="CHEBI:15378"/>
        <dbReference type="ChEBI" id="CHEBI:29985"/>
        <dbReference type="ChEBI" id="CHEBI:30616"/>
        <dbReference type="ChEBI" id="CHEBI:43474"/>
        <dbReference type="ChEBI" id="CHEBI:141005"/>
        <dbReference type="ChEBI" id="CHEBI:456216"/>
        <dbReference type="EC" id="6.3.2.17"/>
    </reaction>
</comment>
<keyword evidence="11 21" id="KW-0067">ATP-binding</keyword>
<dbReference type="InterPro" id="IPR004101">
    <property type="entry name" value="Mur_ligase_C"/>
</dbReference>
<keyword evidence="13" id="KW-0289">Folate biosynthesis</keyword>
<evidence type="ECO:0000256" key="8">
    <source>
        <dbReference type="ARBA" id="ARBA00022598"/>
    </source>
</evidence>
<comment type="function">
    <text evidence="1">Functions in two distinct reactions of the de novo folate biosynthetic pathway. Catalyzes the addition of a glutamate residue to dihydropteroate (7,8-dihydropteroate or H2Pte) to form dihydrofolate (7,8-dihydrofolate monoglutamate or H2Pte-Glu). Also catalyzes successive additions of L-glutamate to tetrahydrofolate or 10-formyltetrahydrofolate or 5,10-methylenetetrahydrofolate, leading to folylpolyglutamate derivatives.</text>
</comment>
<comment type="catalytic activity">
    <reaction evidence="18">
        <text>10-formyltetrahydrofolyl-(gamma-L-Glu)(n) + L-glutamate + ATP = 10-formyltetrahydrofolyl-(gamma-L-Glu)(n+1) + ADP + phosphate + H(+)</text>
        <dbReference type="Rhea" id="RHEA:51904"/>
        <dbReference type="Rhea" id="RHEA-COMP:13088"/>
        <dbReference type="Rhea" id="RHEA-COMP:14300"/>
        <dbReference type="ChEBI" id="CHEBI:15378"/>
        <dbReference type="ChEBI" id="CHEBI:29985"/>
        <dbReference type="ChEBI" id="CHEBI:30616"/>
        <dbReference type="ChEBI" id="CHEBI:43474"/>
        <dbReference type="ChEBI" id="CHEBI:134413"/>
        <dbReference type="ChEBI" id="CHEBI:456216"/>
        <dbReference type="EC" id="6.3.2.17"/>
    </reaction>
</comment>
<keyword evidence="9" id="KW-0479">Metal-binding</keyword>
<dbReference type="PANTHER" id="PTHR11136:SF0">
    <property type="entry name" value="DIHYDROFOLATE SYNTHETASE-RELATED"/>
    <property type="match status" value="1"/>
</dbReference>
<evidence type="ECO:0000256" key="20">
    <source>
        <dbReference type="ARBA" id="ARBA00049161"/>
    </source>
</evidence>
<accession>A0ABY6BCN8</accession>
<evidence type="ECO:0000256" key="19">
    <source>
        <dbReference type="ARBA" id="ARBA00049035"/>
    </source>
</evidence>
<dbReference type="PIRSF" id="PIRSF001563">
    <property type="entry name" value="Folylpolyglu_synth"/>
    <property type="match status" value="1"/>
</dbReference>
<dbReference type="NCBIfam" id="NF008101">
    <property type="entry name" value="PRK10846.1"/>
    <property type="match status" value="1"/>
</dbReference>
<dbReference type="SUPFAM" id="SSF53244">
    <property type="entry name" value="MurD-like peptide ligases, peptide-binding domain"/>
    <property type="match status" value="1"/>
</dbReference>
<evidence type="ECO:0000256" key="11">
    <source>
        <dbReference type="ARBA" id="ARBA00022840"/>
    </source>
</evidence>
<evidence type="ECO:0000256" key="14">
    <source>
        <dbReference type="ARBA" id="ARBA00030048"/>
    </source>
</evidence>
<gene>
    <name evidence="23" type="primary">folC</name>
    <name evidence="23" type="ORF">N4264_19705</name>
</gene>
<evidence type="ECO:0000256" key="9">
    <source>
        <dbReference type="ARBA" id="ARBA00022723"/>
    </source>
</evidence>
<dbReference type="InterPro" id="IPR001645">
    <property type="entry name" value="Folylpolyglutamate_synth"/>
</dbReference>
<sequence length="436" mass="46058">MPYSLQEWLDYQQKVHALGVDLGLARASEVWRRMGAPRPAATVVTVAGTNGKGSTVALLEAIWTAAGYRVGAYTSPHLLRYNERVRVDGADAADASLIAAFDQIEQARETIPLTYFEFGTLAALWLFAQAGLDVAVLEVGLGGRLDAVNIVDADAVAVTTIALDHQDWLGNDRDTIGREKAGVARRDRIAVVSEAHPPDGLLRALAEAGARVHRAGVDFQMTPAADGWHWTGGSSRYRIPPPALAAPCQPQNIAGAVALVDALQSRMPVLPDAIIKGVAAAQVAGRLQRVRVGDGELVIDVAHNPQAAGVLAEWLAQEPSRPTMAVFSALADKDIAGIVRPLADRFVHWHLSGLDSVSDRGRTALTLANAVAARLPYAGIAVHATVEAALDAVAPVLRDGARVVAFGSFFVAADALRWAARHSPAAGSDSRVKVQG</sequence>
<evidence type="ECO:0000256" key="4">
    <source>
        <dbReference type="ARBA" id="ARBA00008276"/>
    </source>
</evidence>
<dbReference type="GO" id="GO:0008841">
    <property type="term" value="F:dihydrofolate synthase activity"/>
    <property type="evidence" value="ECO:0007669"/>
    <property type="project" value="UniProtKB-EC"/>
</dbReference>
<dbReference type="Pfam" id="PF02875">
    <property type="entry name" value="Mur_ligase_C"/>
    <property type="match status" value="1"/>
</dbReference>
<dbReference type="NCBIfam" id="TIGR01499">
    <property type="entry name" value="folC"/>
    <property type="match status" value="1"/>
</dbReference>
<name>A0ABY6BCN8_9GAMM</name>
<dbReference type="InterPro" id="IPR036615">
    <property type="entry name" value="Mur_ligase_C_dom_sf"/>
</dbReference>
<evidence type="ECO:0000256" key="15">
    <source>
        <dbReference type="ARBA" id="ARBA00030592"/>
    </source>
</evidence>
<keyword evidence="10 21" id="KW-0547">Nucleotide-binding</keyword>
<organism evidence="23 24">
    <name type="scientific">Tahibacter amnicola</name>
    <dbReference type="NCBI Taxonomy" id="2976241"/>
    <lineage>
        <taxon>Bacteria</taxon>
        <taxon>Pseudomonadati</taxon>
        <taxon>Pseudomonadota</taxon>
        <taxon>Gammaproteobacteria</taxon>
        <taxon>Lysobacterales</taxon>
        <taxon>Rhodanobacteraceae</taxon>
        <taxon>Tahibacter</taxon>
    </lineage>
</organism>
<dbReference type="InterPro" id="IPR036565">
    <property type="entry name" value="Mur-like_cat_sf"/>
</dbReference>